<dbReference type="AlphaFoldDB" id="A0A7K8NXX2"/>
<sequence length="267" mass="29100">NWTGWINVSSSTPGFDYTAKSYCNGSLGAETRGGGPTHWVNETAKALPDGMFLICGDRAWPGIPKRAIGGPCYLGSLTIFAPNQTAVTKMVANQTSRRRRSLTSLGPECDDKVEIWGAAARIGASIIPQIGTAHALASLGKLACWAVKQSNVTTKVLYEMAQDMDSIRHAILQNRAAIDFLLLAQGHGCKDVEGMCCFNLTDHSRSIHSELEWLKEHTSKITVMTNPLDNWLAGWLGLGPWAKQLLMEGLRLLLMLTQSILACKLVF</sequence>
<feature type="non-terminal residue" evidence="1">
    <location>
        <position position="1"/>
    </location>
</feature>
<dbReference type="InterPro" id="IPR005166">
    <property type="entry name" value="RSV_p95_env"/>
</dbReference>
<dbReference type="PANTHER" id="PTHR10424">
    <property type="entry name" value="VIRAL ENVELOPE PROTEIN"/>
    <property type="match status" value="1"/>
</dbReference>
<dbReference type="InterPro" id="IPR018154">
    <property type="entry name" value="TLV/ENV_coat_polyprotein"/>
</dbReference>
<evidence type="ECO:0000313" key="2">
    <source>
        <dbReference type="Proteomes" id="UP000524187"/>
    </source>
</evidence>
<reference evidence="1 2" key="1">
    <citation type="submission" date="2019-09" db="EMBL/GenBank/DDBJ databases">
        <title>Bird 10,000 Genomes (B10K) Project - Family phase.</title>
        <authorList>
            <person name="Zhang G."/>
        </authorList>
    </citation>
    <scope>NUCLEOTIDE SEQUENCE [LARGE SCALE GENOMIC DNA]</scope>
    <source>
        <strain evidence="1">B10K-LSUMZ-50683</strain>
        <tissue evidence="1">Muscle</tissue>
    </source>
</reference>
<dbReference type="Pfam" id="PF00429">
    <property type="entry name" value="TLV_coat"/>
    <property type="match status" value="1"/>
</dbReference>
<evidence type="ECO:0000313" key="1">
    <source>
        <dbReference type="EMBL" id="NXE58224.1"/>
    </source>
</evidence>
<dbReference type="Gene3D" id="1.10.287.210">
    <property type="match status" value="1"/>
</dbReference>
<gene>
    <name evidence="1" type="primary">Erv31_4</name>
    <name evidence="1" type="ORF">CASCAS_R14942</name>
</gene>
<dbReference type="Pfam" id="PF03708">
    <property type="entry name" value="Avian_gp85"/>
    <property type="match status" value="1"/>
</dbReference>
<dbReference type="Proteomes" id="UP000524187">
    <property type="component" value="Unassembled WGS sequence"/>
</dbReference>
<protein>
    <submittedName>
        <fullName evidence="1">ENR1 protein</fullName>
    </submittedName>
</protein>
<accession>A0A7K8NXX2</accession>
<organism evidence="1 2">
    <name type="scientific">Casuarius casuarius</name>
    <name type="common">Southern cassowary</name>
    <name type="synonym">Struthio casuarius</name>
    <dbReference type="NCBI Taxonomy" id="8787"/>
    <lineage>
        <taxon>Eukaryota</taxon>
        <taxon>Metazoa</taxon>
        <taxon>Chordata</taxon>
        <taxon>Craniata</taxon>
        <taxon>Vertebrata</taxon>
        <taxon>Euteleostomi</taxon>
        <taxon>Archelosauria</taxon>
        <taxon>Archosauria</taxon>
        <taxon>Dinosauria</taxon>
        <taxon>Saurischia</taxon>
        <taxon>Theropoda</taxon>
        <taxon>Coelurosauria</taxon>
        <taxon>Aves</taxon>
        <taxon>Palaeognathae</taxon>
        <taxon>Casuariiformes</taxon>
        <taxon>Casuariidae</taxon>
        <taxon>Casuarius</taxon>
    </lineage>
</organism>
<name>A0A7K8NXX2_CASCA</name>
<keyword evidence="2" id="KW-1185">Reference proteome</keyword>
<proteinExistence type="predicted"/>
<comment type="caution">
    <text evidence="1">The sequence shown here is derived from an EMBL/GenBank/DDBJ whole genome shotgun (WGS) entry which is preliminary data.</text>
</comment>
<dbReference type="EMBL" id="VWPT01001357">
    <property type="protein sequence ID" value="NXE58224.1"/>
    <property type="molecule type" value="Genomic_DNA"/>
</dbReference>
<dbReference type="SUPFAM" id="SSF58069">
    <property type="entry name" value="Virus ectodomain"/>
    <property type="match status" value="1"/>
</dbReference>
<feature type="non-terminal residue" evidence="1">
    <location>
        <position position="267"/>
    </location>
</feature>